<evidence type="ECO:0000313" key="3">
    <source>
        <dbReference type="Proteomes" id="UP000010798"/>
    </source>
</evidence>
<dbReference type="KEGG" id="saci:Sinac_1320"/>
<evidence type="ECO:0008006" key="4">
    <source>
        <dbReference type="Google" id="ProtNLM"/>
    </source>
</evidence>
<dbReference type="RefSeq" id="WP_015244881.1">
    <property type="nucleotide sequence ID" value="NC_019892.1"/>
</dbReference>
<proteinExistence type="predicted"/>
<protein>
    <recommendedName>
        <fullName evidence="4">DUF2125 domain-containing protein</fullName>
    </recommendedName>
</protein>
<dbReference type="OrthoDB" id="268998at2"/>
<dbReference type="AlphaFoldDB" id="L0D8Z0"/>
<dbReference type="HOGENOM" id="CLU_879685_0_0_0"/>
<evidence type="ECO:0000313" key="2">
    <source>
        <dbReference type="EMBL" id="AGA25707.1"/>
    </source>
</evidence>
<dbReference type="Pfam" id="PF19777">
    <property type="entry name" value="DUF6263"/>
    <property type="match status" value="1"/>
</dbReference>
<dbReference type="InterPro" id="IPR046230">
    <property type="entry name" value="DUF6263"/>
</dbReference>
<feature type="chain" id="PRO_5003939931" description="DUF2125 domain-containing protein" evidence="1">
    <location>
        <begin position="23"/>
        <end position="316"/>
    </location>
</feature>
<dbReference type="EMBL" id="CP003364">
    <property type="protein sequence ID" value="AGA25707.1"/>
    <property type="molecule type" value="Genomic_DNA"/>
</dbReference>
<name>L0D8Z0_SINAD</name>
<reference evidence="2 3" key="1">
    <citation type="submission" date="2012-02" db="EMBL/GenBank/DDBJ databases">
        <title>Complete sequence of chromosome of Singulisphaera acidiphila DSM 18658.</title>
        <authorList>
            <consortium name="US DOE Joint Genome Institute (JGI-PGF)"/>
            <person name="Lucas S."/>
            <person name="Copeland A."/>
            <person name="Lapidus A."/>
            <person name="Glavina del Rio T."/>
            <person name="Dalin E."/>
            <person name="Tice H."/>
            <person name="Bruce D."/>
            <person name="Goodwin L."/>
            <person name="Pitluck S."/>
            <person name="Peters L."/>
            <person name="Ovchinnikova G."/>
            <person name="Chertkov O."/>
            <person name="Kyrpides N."/>
            <person name="Mavromatis K."/>
            <person name="Ivanova N."/>
            <person name="Brettin T."/>
            <person name="Detter J.C."/>
            <person name="Han C."/>
            <person name="Larimer F."/>
            <person name="Land M."/>
            <person name="Hauser L."/>
            <person name="Markowitz V."/>
            <person name="Cheng J.-F."/>
            <person name="Hugenholtz P."/>
            <person name="Woyke T."/>
            <person name="Wu D."/>
            <person name="Tindall B."/>
            <person name="Pomrenke H."/>
            <person name="Brambilla E."/>
            <person name="Klenk H.-P."/>
            <person name="Eisen J.A."/>
        </authorList>
    </citation>
    <scope>NUCLEOTIDE SEQUENCE [LARGE SCALE GENOMIC DNA]</scope>
    <source>
        <strain evidence="3">ATCC BAA-1392 / DSM 18658 / VKM B-2454 / MOB10</strain>
    </source>
</reference>
<sequence>MFRRAWLPALLILGTAVPVAQAQVKLEYKFPEGVKSTYKTTSKTHQILSIMGMDIETEAEESVLTSSANGKRNADGTLPVAQKIESLHTQLSLPGGINVTFDSAEPNAKIDNPQVAFLGDVFKALVGVGYTIVLDAKDKVKFVEGTEAFDAKIEGLDPKAAAALRGRLTAAKIKQAFEQEIGNLPEVLARQGEPWEVTEVMDLGYDQSLTLRKRFEYLGTVEKEGKQLDKIGVRSLTVVYAMDPKSSSPLKVTKSDLKVDTSEGTILFDREAGEKIESTLVTRIKGNLTLEAGGKELPSTLDLTLDVSGKREPIKN</sequence>
<keyword evidence="3" id="KW-1185">Reference proteome</keyword>
<dbReference type="Proteomes" id="UP000010798">
    <property type="component" value="Chromosome"/>
</dbReference>
<evidence type="ECO:0000256" key="1">
    <source>
        <dbReference type="SAM" id="SignalP"/>
    </source>
</evidence>
<feature type="signal peptide" evidence="1">
    <location>
        <begin position="1"/>
        <end position="22"/>
    </location>
</feature>
<keyword evidence="1" id="KW-0732">Signal</keyword>
<organism evidence="2 3">
    <name type="scientific">Singulisphaera acidiphila (strain ATCC BAA-1392 / DSM 18658 / VKM B-2454 / MOB10)</name>
    <dbReference type="NCBI Taxonomy" id="886293"/>
    <lineage>
        <taxon>Bacteria</taxon>
        <taxon>Pseudomonadati</taxon>
        <taxon>Planctomycetota</taxon>
        <taxon>Planctomycetia</taxon>
        <taxon>Isosphaerales</taxon>
        <taxon>Isosphaeraceae</taxon>
        <taxon>Singulisphaera</taxon>
    </lineage>
</organism>
<accession>L0D8Z0</accession>
<gene>
    <name evidence="2" type="ordered locus">Sinac_1320</name>
</gene>
<dbReference type="STRING" id="886293.Sinac_1320"/>
<dbReference type="eggNOG" id="ENOG5032924">
    <property type="taxonomic scope" value="Bacteria"/>
</dbReference>